<dbReference type="PROSITE" id="PS51257">
    <property type="entry name" value="PROKAR_LIPOPROTEIN"/>
    <property type="match status" value="1"/>
</dbReference>
<evidence type="ECO:0000313" key="3">
    <source>
        <dbReference type="EMBL" id="KAK0751422.1"/>
    </source>
</evidence>
<keyword evidence="4" id="KW-1185">Reference proteome</keyword>
<evidence type="ECO:0000256" key="2">
    <source>
        <dbReference type="SAM" id="Phobius"/>
    </source>
</evidence>
<feature type="compositionally biased region" description="Low complexity" evidence="1">
    <location>
        <begin position="281"/>
        <end position="311"/>
    </location>
</feature>
<keyword evidence="2" id="KW-0472">Membrane</keyword>
<feature type="compositionally biased region" description="Polar residues" evidence="1">
    <location>
        <begin position="326"/>
        <end position="344"/>
    </location>
</feature>
<name>A0AA40F567_9PEZI</name>
<organism evidence="3 4">
    <name type="scientific">Schizothecium vesticola</name>
    <dbReference type="NCBI Taxonomy" id="314040"/>
    <lineage>
        <taxon>Eukaryota</taxon>
        <taxon>Fungi</taxon>
        <taxon>Dikarya</taxon>
        <taxon>Ascomycota</taxon>
        <taxon>Pezizomycotina</taxon>
        <taxon>Sordariomycetes</taxon>
        <taxon>Sordariomycetidae</taxon>
        <taxon>Sordariales</taxon>
        <taxon>Schizotheciaceae</taxon>
        <taxon>Schizothecium</taxon>
    </lineage>
</organism>
<keyword evidence="2" id="KW-1133">Transmembrane helix</keyword>
<protein>
    <submittedName>
        <fullName evidence="3">Uncharacterized protein</fullName>
    </submittedName>
</protein>
<dbReference type="AlphaFoldDB" id="A0AA40F567"/>
<reference evidence="3" key="1">
    <citation type="submission" date="2023-06" db="EMBL/GenBank/DDBJ databases">
        <title>Genome-scale phylogeny and comparative genomics of the fungal order Sordariales.</title>
        <authorList>
            <consortium name="Lawrence Berkeley National Laboratory"/>
            <person name="Hensen N."/>
            <person name="Bonometti L."/>
            <person name="Westerberg I."/>
            <person name="Brannstrom I.O."/>
            <person name="Guillou S."/>
            <person name="Cros-Aarteil S."/>
            <person name="Calhoun S."/>
            <person name="Haridas S."/>
            <person name="Kuo A."/>
            <person name="Mondo S."/>
            <person name="Pangilinan J."/>
            <person name="Riley R."/>
            <person name="LaButti K."/>
            <person name="Andreopoulos B."/>
            <person name="Lipzen A."/>
            <person name="Chen C."/>
            <person name="Yanf M."/>
            <person name="Daum C."/>
            <person name="Ng V."/>
            <person name="Clum A."/>
            <person name="Steindorff A."/>
            <person name="Ohm R."/>
            <person name="Martin F."/>
            <person name="Silar P."/>
            <person name="Natvig D."/>
            <person name="Lalanne C."/>
            <person name="Gautier V."/>
            <person name="Ament-velasquez S.L."/>
            <person name="Kruys A."/>
            <person name="Hutchinson M.I."/>
            <person name="Powell A.J."/>
            <person name="Barry K."/>
            <person name="Miller A.N."/>
            <person name="Grigoriev I.V."/>
            <person name="Debuchy R."/>
            <person name="Gladieux P."/>
            <person name="Thoren M.H."/>
            <person name="Johannesson H."/>
        </authorList>
    </citation>
    <scope>NUCLEOTIDE SEQUENCE</scope>
    <source>
        <strain evidence="3">SMH3187-1</strain>
    </source>
</reference>
<sequence length="401" mass="43171">MERLEWCFFWPSHNQQGLYSHGSVCLSTGCPPNFVLAASRRPRLVLSMGWTSRKVRTMSSPTIPLRCPYHSENGCIVSSNSHPKLLFTVLAAPSSSGIPGQTLSQFLHQFPPPPTATITTSIVDDCHRPSPSAARDQPAVVRFFLFFIISLFVSQVVSDCYFPNGNSAVGMSECRKDGKGTGVCCYDSDSCINQICSHDTGHEDKLYRGGCTSKTWLKDDACPDICTGKGNFLDSVESLSPCSQKDSYWCGSYGEEEDGCDPKHRVVLKGPLDPFDTAEPISASKTSTSLSKTSTVSVTSGISIETTTIPPSQAPTDGSPVPPIDSNISPSATSTDPGAPTSTEAPGEVDDGHVIPVAVGIAVGTLITVASSALLFFYIRKKRKERPRRAESPPPHHFTNF</sequence>
<feature type="transmembrane region" description="Helical" evidence="2">
    <location>
        <begin position="354"/>
        <end position="379"/>
    </location>
</feature>
<accession>A0AA40F567</accession>
<dbReference type="Proteomes" id="UP001172155">
    <property type="component" value="Unassembled WGS sequence"/>
</dbReference>
<proteinExistence type="predicted"/>
<dbReference type="EMBL" id="JAUKUD010000002">
    <property type="protein sequence ID" value="KAK0751422.1"/>
    <property type="molecule type" value="Genomic_DNA"/>
</dbReference>
<keyword evidence="2" id="KW-0812">Transmembrane</keyword>
<gene>
    <name evidence="3" type="ORF">B0T18DRAFT_402466</name>
</gene>
<evidence type="ECO:0000256" key="1">
    <source>
        <dbReference type="SAM" id="MobiDB-lite"/>
    </source>
</evidence>
<evidence type="ECO:0000313" key="4">
    <source>
        <dbReference type="Proteomes" id="UP001172155"/>
    </source>
</evidence>
<comment type="caution">
    <text evidence="3">The sequence shown here is derived from an EMBL/GenBank/DDBJ whole genome shotgun (WGS) entry which is preliminary data.</text>
</comment>
<feature type="region of interest" description="Disordered" evidence="1">
    <location>
        <begin position="271"/>
        <end position="350"/>
    </location>
</feature>